<reference evidence="2" key="1">
    <citation type="journal article" date="2020" name="Stud. Mycol.">
        <title>101 Dothideomycetes genomes: a test case for predicting lifestyles and emergence of pathogens.</title>
        <authorList>
            <person name="Haridas S."/>
            <person name="Albert R."/>
            <person name="Binder M."/>
            <person name="Bloem J."/>
            <person name="Labutti K."/>
            <person name="Salamov A."/>
            <person name="Andreopoulos B."/>
            <person name="Baker S."/>
            <person name="Barry K."/>
            <person name="Bills G."/>
            <person name="Bluhm B."/>
            <person name="Cannon C."/>
            <person name="Castanera R."/>
            <person name="Culley D."/>
            <person name="Daum C."/>
            <person name="Ezra D."/>
            <person name="Gonzalez J."/>
            <person name="Henrissat B."/>
            <person name="Kuo A."/>
            <person name="Liang C."/>
            <person name="Lipzen A."/>
            <person name="Lutzoni F."/>
            <person name="Magnuson J."/>
            <person name="Mondo S."/>
            <person name="Nolan M."/>
            <person name="Ohm R."/>
            <person name="Pangilinan J."/>
            <person name="Park H.-J."/>
            <person name="Ramirez L."/>
            <person name="Alfaro M."/>
            <person name="Sun H."/>
            <person name="Tritt A."/>
            <person name="Yoshinaga Y."/>
            <person name="Zwiers L.-H."/>
            <person name="Turgeon B."/>
            <person name="Goodwin S."/>
            <person name="Spatafora J."/>
            <person name="Crous P."/>
            <person name="Grigoriev I."/>
        </authorList>
    </citation>
    <scope>NUCLEOTIDE SEQUENCE</scope>
    <source>
        <strain evidence="2">CBS 109.77</strain>
    </source>
</reference>
<name>A0A6A6XE59_9PLEO</name>
<organism evidence="2 3">
    <name type="scientific">Melanomma pulvis-pyrius CBS 109.77</name>
    <dbReference type="NCBI Taxonomy" id="1314802"/>
    <lineage>
        <taxon>Eukaryota</taxon>
        <taxon>Fungi</taxon>
        <taxon>Dikarya</taxon>
        <taxon>Ascomycota</taxon>
        <taxon>Pezizomycotina</taxon>
        <taxon>Dothideomycetes</taxon>
        <taxon>Pleosporomycetidae</taxon>
        <taxon>Pleosporales</taxon>
        <taxon>Melanommataceae</taxon>
        <taxon>Melanomma</taxon>
    </lineage>
</organism>
<evidence type="ECO:0000259" key="1">
    <source>
        <dbReference type="PROSITE" id="PS50097"/>
    </source>
</evidence>
<dbReference type="PROSITE" id="PS50097">
    <property type="entry name" value="BTB"/>
    <property type="match status" value="1"/>
</dbReference>
<dbReference type="PANTHER" id="PTHR47843:SF2">
    <property type="entry name" value="BTB DOMAIN-CONTAINING PROTEIN"/>
    <property type="match status" value="1"/>
</dbReference>
<sequence length="221" mass="25965">MSAGQEDQPPRNIQEIFSQPTIVVKVGPNEEEFYIHKALVMKHSRYFRKELANDNFTKGKEGVVTLPDIEPWVFKIFIQWLYYQKLSPFEDWEDVYGFDTFYSPSLIVSMMYVFADRFLVPNLRDIMVNVAVEEVFSFSEPMEEAITYAFQNLPLNSTYLQLLVDSWCKHWTAYGMEDDDWSKLPVPGNFLRMVLQKYCLGRTVGQEKVVLNTSDYMEPKE</sequence>
<dbReference type="Pfam" id="PF00651">
    <property type="entry name" value="BTB"/>
    <property type="match status" value="1"/>
</dbReference>
<dbReference type="EMBL" id="MU001881">
    <property type="protein sequence ID" value="KAF2794732.1"/>
    <property type="molecule type" value="Genomic_DNA"/>
</dbReference>
<keyword evidence="3" id="KW-1185">Reference proteome</keyword>
<dbReference type="OrthoDB" id="194443at2759"/>
<dbReference type="InterPro" id="IPR011333">
    <property type="entry name" value="SKP1/BTB/POZ_sf"/>
</dbReference>
<dbReference type="Gene3D" id="3.30.710.10">
    <property type="entry name" value="Potassium Channel Kv1.1, Chain A"/>
    <property type="match status" value="1"/>
</dbReference>
<protein>
    <recommendedName>
        <fullName evidence="1">BTB domain-containing protein</fullName>
    </recommendedName>
</protein>
<accession>A0A6A6XE59</accession>
<evidence type="ECO:0000313" key="3">
    <source>
        <dbReference type="Proteomes" id="UP000799757"/>
    </source>
</evidence>
<dbReference type="InterPro" id="IPR000210">
    <property type="entry name" value="BTB/POZ_dom"/>
</dbReference>
<evidence type="ECO:0000313" key="2">
    <source>
        <dbReference type="EMBL" id="KAF2794732.1"/>
    </source>
</evidence>
<feature type="domain" description="BTB" evidence="1">
    <location>
        <begin position="20"/>
        <end position="90"/>
    </location>
</feature>
<dbReference type="PANTHER" id="PTHR47843">
    <property type="entry name" value="BTB DOMAIN-CONTAINING PROTEIN-RELATED"/>
    <property type="match status" value="1"/>
</dbReference>
<dbReference type="CDD" id="cd18186">
    <property type="entry name" value="BTB_POZ_ZBTB_KLHL-like"/>
    <property type="match status" value="1"/>
</dbReference>
<dbReference type="Proteomes" id="UP000799757">
    <property type="component" value="Unassembled WGS sequence"/>
</dbReference>
<gene>
    <name evidence="2" type="ORF">K505DRAFT_336660</name>
</gene>
<proteinExistence type="predicted"/>
<dbReference type="SUPFAM" id="SSF54695">
    <property type="entry name" value="POZ domain"/>
    <property type="match status" value="1"/>
</dbReference>
<dbReference type="AlphaFoldDB" id="A0A6A6XE59"/>
<dbReference type="SMART" id="SM00225">
    <property type="entry name" value="BTB"/>
    <property type="match status" value="1"/>
</dbReference>